<organism evidence="6 7">
    <name type="scientific">Candidatus Marsarchaeota G2 archaeon ECH_B_SAG-M15</name>
    <dbReference type="NCBI Taxonomy" id="1978162"/>
    <lineage>
        <taxon>Archaea</taxon>
        <taxon>Candidatus Marsarchaeota</taxon>
        <taxon>Candidatus Marsarchaeota group 2</taxon>
    </lineage>
</organism>
<dbReference type="InterPro" id="IPR019887">
    <property type="entry name" value="Tscrpt_reg_AsnC/Lrp_C"/>
</dbReference>
<dbReference type="PANTHER" id="PTHR30154">
    <property type="entry name" value="LEUCINE-RESPONSIVE REGULATORY PROTEIN"/>
    <property type="match status" value="1"/>
</dbReference>
<evidence type="ECO:0000256" key="1">
    <source>
        <dbReference type="ARBA" id="ARBA00023015"/>
    </source>
</evidence>
<gene>
    <name evidence="6" type="ORF">B9Q08_03925</name>
</gene>
<dbReference type="Proteomes" id="UP000240490">
    <property type="component" value="Unassembled WGS sequence"/>
</dbReference>
<dbReference type="GO" id="GO:0043565">
    <property type="term" value="F:sequence-specific DNA binding"/>
    <property type="evidence" value="ECO:0007669"/>
    <property type="project" value="InterPro"/>
</dbReference>
<evidence type="ECO:0000313" key="7">
    <source>
        <dbReference type="Proteomes" id="UP000240490"/>
    </source>
</evidence>
<evidence type="ECO:0000256" key="3">
    <source>
        <dbReference type="ARBA" id="ARBA00023163"/>
    </source>
</evidence>
<evidence type="ECO:0000256" key="4">
    <source>
        <dbReference type="SAM" id="MobiDB-lite"/>
    </source>
</evidence>
<keyword evidence="3" id="KW-0804">Transcription</keyword>
<feature type="domain" description="HTH asnC-type" evidence="5">
    <location>
        <begin position="3"/>
        <end position="64"/>
    </location>
</feature>
<reference evidence="6 7" key="1">
    <citation type="submission" date="2017-04" db="EMBL/GenBank/DDBJ databases">
        <title>Novel microbial lineages endemic to geothermal iron-oxide mats fill important gaps in the evolutionary history of Archaea.</title>
        <authorList>
            <person name="Jay Z.J."/>
            <person name="Beam J.P."/>
            <person name="Dlakic M."/>
            <person name="Rusch D.B."/>
            <person name="Kozubal M.A."/>
            <person name="Inskeep W.P."/>
        </authorList>
    </citation>
    <scope>NUCLEOTIDE SEQUENCE [LARGE SCALE GENOMIC DNA]</scope>
    <source>
        <strain evidence="6">ECH_B_SAG-M15</strain>
    </source>
</reference>
<protein>
    <recommendedName>
        <fullName evidence="5">HTH asnC-type domain-containing protein</fullName>
    </recommendedName>
</protein>
<dbReference type="EMBL" id="NEXJ01000068">
    <property type="protein sequence ID" value="PSN90820.1"/>
    <property type="molecule type" value="Genomic_DNA"/>
</dbReference>
<evidence type="ECO:0000256" key="2">
    <source>
        <dbReference type="ARBA" id="ARBA00023125"/>
    </source>
</evidence>
<proteinExistence type="predicted"/>
<dbReference type="InterPro" id="IPR036388">
    <property type="entry name" value="WH-like_DNA-bd_sf"/>
</dbReference>
<evidence type="ECO:0000313" key="6">
    <source>
        <dbReference type="EMBL" id="PSN90820.1"/>
    </source>
</evidence>
<dbReference type="PANTHER" id="PTHR30154:SF34">
    <property type="entry name" value="TRANSCRIPTIONAL REGULATOR AZLB"/>
    <property type="match status" value="1"/>
</dbReference>
<dbReference type="SMART" id="SM00344">
    <property type="entry name" value="HTH_ASNC"/>
    <property type="match status" value="1"/>
</dbReference>
<dbReference type="InterPro" id="IPR011991">
    <property type="entry name" value="ArsR-like_HTH"/>
</dbReference>
<feature type="region of interest" description="Disordered" evidence="4">
    <location>
        <begin position="148"/>
        <end position="173"/>
    </location>
</feature>
<accession>A0A2R6AWQ4</accession>
<dbReference type="AlphaFoldDB" id="A0A2R6AWQ4"/>
<comment type="caution">
    <text evidence="6">The sequence shown here is derived from an EMBL/GenBank/DDBJ whole genome shotgun (WGS) entry which is preliminary data.</text>
</comment>
<name>A0A2R6AWQ4_9ARCH</name>
<dbReference type="Gene3D" id="3.30.70.920">
    <property type="match status" value="1"/>
</dbReference>
<dbReference type="InterPro" id="IPR000485">
    <property type="entry name" value="AsnC-type_HTH_dom"/>
</dbReference>
<dbReference type="PRINTS" id="PR00033">
    <property type="entry name" value="HTHASNC"/>
</dbReference>
<dbReference type="Pfam" id="PF13412">
    <property type="entry name" value="HTH_24"/>
    <property type="match status" value="1"/>
</dbReference>
<dbReference type="SUPFAM" id="SSF46785">
    <property type="entry name" value="Winged helix' DNA-binding domain"/>
    <property type="match status" value="1"/>
</dbReference>
<dbReference type="Pfam" id="PF01037">
    <property type="entry name" value="AsnC_trans_reg"/>
    <property type="match status" value="1"/>
</dbReference>
<dbReference type="GO" id="GO:0005829">
    <property type="term" value="C:cytosol"/>
    <property type="evidence" value="ECO:0007669"/>
    <property type="project" value="TreeGrafter"/>
</dbReference>
<dbReference type="InterPro" id="IPR036390">
    <property type="entry name" value="WH_DNA-bd_sf"/>
</dbReference>
<keyword evidence="2" id="KW-0238">DNA-binding</keyword>
<dbReference type="PROSITE" id="PS50956">
    <property type="entry name" value="HTH_ASNC_2"/>
    <property type="match status" value="1"/>
</dbReference>
<feature type="compositionally biased region" description="Acidic residues" evidence="4">
    <location>
        <begin position="164"/>
        <end position="173"/>
    </location>
</feature>
<sequence length="173" mass="19553">MELSELDLKILRELQVNARISKKALSERLKVSPVTVSMHIDKLVKSGVIEKFATIINPDVFGFTIEALIEVSVQGGHIVEVEQTLAKYPNVYAVFDVTGDTDVIILARFRTREELSSFVKGMLSNPNILRTNTRLILMDIKRSLDIPLPEEPSHRRSKRSVPEAQEDAEVSRR</sequence>
<keyword evidence="1" id="KW-0805">Transcription regulation</keyword>
<evidence type="ECO:0000259" key="5">
    <source>
        <dbReference type="PROSITE" id="PS50956"/>
    </source>
</evidence>
<dbReference type="GO" id="GO:0043200">
    <property type="term" value="P:response to amino acid"/>
    <property type="evidence" value="ECO:0007669"/>
    <property type="project" value="TreeGrafter"/>
</dbReference>
<dbReference type="InterPro" id="IPR011008">
    <property type="entry name" value="Dimeric_a/b-barrel"/>
</dbReference>
<dbReference type="InterPro" id="IPR019888">
    <property type="entry name" value="Tscrpt_reg_AsnC-like"/>
</dbReference>
<dbReference type="CDD" id="cd00090">
    <property type="entry name" value="HTH_ARSR"/>
    <property type="match status" value="1"/>
</dbReference>
<dbReference type="Gene3D" id="1.10.10.10">
    <property type="entry name" value="Winged helix-like DNA-binding domain superfamily/Winged helix DNA-binding domain"/>
    <property type="match status" value="1"/>
</dbReference>
<dbReference type="SUPFAM" id="SSF54909">
    <property type="entry name" value="Dimeric alpha+beta barrel"/>
    <property type="match status" value="1"/>
</dbReference>